<dbReference type="KEGG" id="dia:Dtpsy_0104"/>
<dbReference type="CDD" id="cd01335">
    <property type="entry name" value="Radical_SAM"/>
    <property type="match status" value="1"/>
</dbReference>
<dbReference type="InterPro" id="IPR013785">
    <property type="entry name" value="Aldolase_TIM"/>
</dbReference>
<reference evidence="9 10" key="1">
    <citation type="journal article" date="2010" name="J. Bacteriol.">
        <title>Completed genome sequence of the anaerobic iron-oxidizing bacterium Acidovorax ebreus strain TPSY.</title>
        <authorList>
            <person name="Byrne-Bailey K.G."/>
            <person name="Weber K.A."/>
            <person name="Chair A.H."/>
            <person name="Bose S."/>
            <person name="Knox T."/>
            <person name="Spanbauer T.L."/>
            <person name="Chertkov O."/>
            <person name="Coates J.D."/>
        </authorList>
    </citation>
    <scope>NUCLEOTIDE SEQUENCE [LARGE SCALE GENOMIC DNA]</scope>
    <source>
        <strain evidence="9 10">TPSY</strain>
    </source>
</reference>
<dbReference type="AlphaFoldDB" id="A0A9J9QDC1"/>
<keyword evidence="5" id="KW-0408">Iron</keyword>
<feature type="compositionally biased region" description="Basic residues" evidence="7">
    <location>
        <begin position="233"/>
        <end position="247"/>
    </location>
</feature>
<evidence type="ECO:0000256" key="1">
    <source>
        <dbReference type="ARBA" id="ARBA00001966"/>
    </source>
</evidence>
<accession>A0A9J9QDC1</accession>
<keyword evidence="6" id="KW-0411">Iron-sulfur</keyword>
<evidence type="ECO:0000313" key="10">
    <source>
        <dbReference type="Proteomes" id="UP000000450"/>
    </source>
</evidence>
<evidence type="ECO:0000256" key="3">
    <source>
        <dbReference type="ARBA" id="ARBA00022691"/>
    </source>
</evidence>
<comment type="cofactor">
    <cofactor evidence="1">
        <name>[4Fe-4S] cluster</name>
        <dbReference type="ChEBI" id="CHEBI:49883"/>
    </cofactor>
</comment>
<sequence>MPARTSHTAAQALRIGGITPLTTIDFPGRLAAVVFCQGCPWRCGYCHNAGLLDAAAPAPHRWSEVEQLLHTRRGLLDGVVFSGGEPTLQAALPDALARVRALGFATGLHTAGMYPERLQALLPLLDWVGLDIKGPLAHYDAITRTPGSGDRAWESLRCVQASGVNYECRTTWHAGLFDTAALRALAEDLAAQGVRQWVLQECSTPASVPWCRTAPPHAVAAAHQPAVRLISRPRPRRRTPAALRRRTPPAFSHPCR</sequence>
<organism evidence="9 10">
    <name type="scientific">Acidovorax ebreus (strain TPSY)</name>
    <name type="common">Diaphorobacter sp. (strain TPSY)</name>
    <dbReference type="NCBI Taxonomy" id="535289"/>
    <lineage>
        <taxon>Bacteria</taxon>
        <taxon>Pseudomonadati</taxon>
        <taxon>Pseudomonadota</taxon>
        <taxon>Betaproteobacteria</taxon>
        <taxon>Burkholderiales</taxon>
        <taxon>Comamonadaceae</taxon>
        <taxon>Diaphorobacter</taxon>
    </lineage>
</organism>
<dbReference type="PANTHER" id="PTHR30352:SF13">
    <property type="entry name" value="GLYCYL-RADICAL ENZYME ACTIVATING ENZYME YJJW-RELATED"/>
    <property type="match status" value="1"/>
</dbReference>
<dbReference type="GO" id="GO:0003824">
    <property type="term" value="F:catalytic activity"/>
    <property type="evidence" value="ECO:0007669"/>
    <property type="project" value="InterPro"/>
</dbReference>
<dbReference type="SUPFAM" id="SSF102114">
    <property type="entry name" value="Radical SAM enzymes"/>
    <property type="match status" value="1"/>
</dbReference>
<evidence type="ECO:0000256" key="2">
    <source>
        <dbReference type="ARBA" id="ARBA00022485"/>
    </source>
</evidence>
<dbReference type="RefSeq" id="WP_012655212.1">
    <property type="nucleotide sequence ID" value="NC_011992.1"/>
</dbReference>
<dbReference type="GO" id="GO:0051539">
    <property type="term" value="F:4 iron, 4 sulfur cluster binding"/>
    <property type="evidence" value="ECO:0007669"/>
    <property type="project" value="UniProtKB-KW"/>
</dbReference>
<protein>
    <submittedName>
        <fullName evidence="9">Anaerobic ribonucleoside-triphosphate reductase activating protein</fullName>
    </submittedName>
</protein>
<proteinExistence type="predicted"/>
<dbReference type="PROSITE" id="PS51918">
    <property type="entry name" value="RADICAL_SAM"/>
    <property type="match status" value="1"/>
</dbReference>
<dbReference type="Pfam" id="PF04055">
    <property type="entry name" value="Radical_SAM"/>
    <property type="match status" value="1"/>
</dbReference>
<evidence type="ECO:0000313" key="9">
    <source>
        <dbReference type="EMBL" id="ACM31591.1"/>
    </source>
</evidence>
<dbReference type="InterPro" id="IPR007197">
    <property type="entry name" value="rSAM"/>
</dbReference>
<dbReference type="PANTHER" id="PTHR30352">
    <property type="entry name" value="PYRUVATE FORMATE-LYASE-ACTIVATING ENZYME"/>
    <property type="match status" value="1"/>
</dbReference>
<evidence type="ECO:0000256" key="7">
    <source>
        <dbReference type="SAM" id="MobiDB-lite"/>
    </source>
</evidence>
<evidence type="ECO:0000259" key="8">
    <source>
        <dbReference type="PROSITE" id="PS51918"/>
    </source>
</evidence>
<dbReference type="SFLD" id="SFLDS00029">
    <property type="entry name" value="Radical_SAM"/>
    <property type="match status" value="1"/>
</dbReference>
<dbReference type="Proteomes" id="UP000000450">
    <property type="component" value="Chromosome"/>
</dbReference>
<dbReference type="EMBL" id="CP001392">
    <property type="protein sequence ID" value="ACM31591.1"/>
    <property type="molecule type" value="Genomic_DNA"/>
</dbReference>
<feature type="region of interest" description="Disordered" evidence="7">
    <location>
        <begin position="233"/>
        <end position="256"/>
    </location>
</feature>
<keyword evidence="10" id="KW-1185">Reference proteome</keyword>
<dbReference type="SFLD" id="SFLDG01094">
    <property type="entry name" value="Uncharacterised_Radical_SAM_Su"/>
    <property type="match status" value="1"/>
</dbReference>
<keyword evidence="2" id="KW-0004">4Fe-4S</keyword>
<dbReference type="InterPro" id="IPR012840">
    <property type="entry name" value="NrdG2"/>
</dbReference>
<evidence type="ECO:0000256" key="6">
    <source>
        <dbReference type="ARBA" id="ARBA00023014"/>
    </source>
</evidence>
<evidence type="ECO:0000256" key="4">
    <source>
        <dbReference type="ARBA" id="ARBA00022723"/>
    </source>
</evidence>
<dbReference type="GO" id="GO:0046872">
    <property type="term" value="F:metal ion binding"/>
    <property type="evidence" value="ECO:0007669"/>
    <property type="project" value="UniProtKB-KW"/>
</dbReference>
<dbReference type="Gene3D" id="3.20.20.70">
    <property type="entry name" value="Aldolase class I"/>
    <property type="match status" value="1"/>
</dbReference>
<evidence type="ECO:0000256" key="5">
    <source>
        <dbReference type="ARBA" id="ARBA00023004"/>
    </source>
</evidence>
<feature type="domain" description="Radical SAM core" evidence="8">
    <location>
        <begin position="25"/>
        <end position="250"/>
    </location>
</feature>
<name>A0A9J9QDC1_ACIET</name>
<keyword evidence="4" id="KW-0479">Metal-binding</keyword>
<gene>
    <name evidence="9" type="ordered locus">Dtpsy_0104</name>
</gene>
<dbReference type="InterPro" id="IPR058240">
    <property type="entry name" value="rSAM_sf"/>
</dbReference>
<dbReference type="InterPro" id="IPR034457">
    <property type="entry name" value="Organic_radical-activating"/>
</dbReference>
<keyword evidence="3" id="KW-0949">S-adenosyl-L-methionine</keyword>
<dbReference type="NCBIfam" id="TIGR02495">
    <property type="entry name" value="NrdG2"/>
    <property type="match status" value="1"/>
</dbReference>